<dbReference type="Gene3D" id="3.40.50.2300">
    <property type="match status" value="1"/>
</dbReference>
<keyword evidence="5" id="KW-0804">Transcription</keyword>
<dbReference type="SMART" id="SM00862">
    <property type="entry name" value="Trans_reg_C"/>
    <property type="match status" value="1"/>
</dbReference>
<dbReference type="GO" id="GO:0000976">
    <property type="term" value="F:transcription cis-regulatory region binding"/>
    <property type="evidence" value="ECO:0007669"/>
    <property type="project" value="TreeGrafter"/>
</dbReference>
<evidence type="ECO:0000256" key="1">
    <source>
        <dbReference type="ARBA" id="ARBA00022553"/>
    </source>
</evidence>
<evidence type="ECO:0000256" key="3">
    <source>
        <dbReference type="ARBA" id="ARBA00023015"/>
    </source>
</evidence>
<dbReference type="PANTHER" id="PTHR48111">
    <property type="entry name" value="REGULATOR OF RPOS"/>
    <property type="match status" value="1"/>
</dbReference>
<name>A0A089N6B8_9BACL</name>
<dbReference type="FunFam" id="1.10.10.10:FF:000005">
    <property type="entry name" value="Two-component system response regulator"/>
    <property type="match status" value="1"/>
</dbReference>
<reference evidence="10 11" key="1">
    <citation type="submission" date="2014-08" db="EMBL/GenBank/DDBJ databases">
        <title>Comparative genomics of the Paenibacillus odorifer group.</title>
        <authorList>
            <person name="den Bakker H.C."/>
            <person name="Tsai Y.-C."/>
            <person name="Martin N."/>
            <person name="Korlach J."/>
            <person name="Wiedmann M."/>
        </authorList>
    </citation>
    <scope>NUCLEOTIDE SEQUENCE [LARGE SCALE GENOMIC DNA]</scope>
    <source>
        <strain evidence="10 11">DSM 14472</strain>
    </source>
</reference>
<dbReference type="Pfam" id="PF00486">
    <property type="entry name" value="Trans_reg_C"/>
    <property type="match status" value="1"/>
</dbReference>
<dbReference type="InterPro" id="IPR011006">
    <property type="entry name" value="CheY-like_superfamily"/>
</dbReference>
<dbReference type="PANTHER" id="PTHR48111:SF56">
    <property type="entry name" value="TETRATHIONATE RESPONSE REGULATORY PROTEIN TTRR"/>
    <property type="match status" value="1"/>
</dbReference>
<dbReference type="EMBL" id="CP009286">
    <property type="protein sequence ID" value="AIQ64299.1"/>
    <property type="molecule type" value="Genomic_DNA"/>
</dbReference>
<dbReference type="InterPro" id="IPR036388">
    <property type="entry name" value="WH-like_DNA-bd_sf"/>
</dbReference>
<keyword evidence="11" id="KW-1185">Reference proteome</keyword>
<gene>
    <name evidence="10" type="ORF">PSTEL_15595</name>
</gene>
<dbReference type="Proteomes" id="UP000029507">
    <property type="component" value="Chromosome"/>
</dbReference>
<dbReference type="InterPro" id="IPR001789">
    <property type="entry name" value="Sig_transdc_resp-reg_receiver"/>
</dbReference>
<dbReference type="InterPro" id="IPR039420">
    <property type="entry name" value="WalR-like"/>
</dbReference>
<evidence type="ECO:0000256" key="2">
    <source>
        <dbReference type="ARBA" id="ARBA00023012"/>
    </source>
</evidence>
<dbReference type="InterPro" id="IPR016032">
    <property type="entry name" value="Sig_transdc_resp-reg_C-effctor"/>
</dbReference>
<proteinExistence type="predicted"/>
<dbReference type="AlphaFoldDB" id="A0A089N6B8"/>
<evidence type="ECO:0000313" key="10">
    <source>
        <dbReference type="EMBL" id="AIQ64299.1"/>
    </source>
</evidence>
<dbReference type="HOGENOM" id="CLU_000445_30_1_9"/>
<evidence type="ECO:0000256" key="5">
    <source>
        <dbReference type="ARBA" id="ARBA00023163"/>
    </source>
</evidence>
<dbReference type="STRING" id="169760.PSTEL_15595"/>
<feature type="domain" description="Response regulatory" evidence="8">
    <location>
        <begin position="1"/>
        <end position="113"/>
    </location>
</feature>
<dbReference type="GO" id="GO:0006355">
    <property type="term" value="P:regulation of DNA-templated transcription"/>
    <property type="evidence" value="ECO:0007669"/>
    <property type="project" value="InterPro"/>
</dbReference>
<dbReference type="Pfam" id="PF00072">
    <property type="entry name" value="Response_reg"/>
    <property type="match status" value="1"/>
</dbReference>
<dbReference type="PROSITE" id="PS51755">
    <property type="entry name" value="OMPR_PHOB"/>
    <property type="match status" value="1"/>
</dbReference>
<protein>
    <recommendedName>
        <fullName evidence="12">PhoB family transcriptional regulator</fullName>
    </recommendedName>
</protein>
<dbReference type="PROSITE" id="PS50110">
    <property type="entry name" value="RESPONSE_REGULATORY"/>
    <property type="match status" value="1"/>
</dbReference>
<evidence type="ECO:0000259" key="9">
    <source>
        <dbReference type="PROSITE" id="PS51755"/>
    </source>
</evidence>
<feature type="domain" description="OmpR/PhoB-type" evidence="9">
    <location>
        <begin position="122"/>
        <end position="220"/>
    </location>
</feature>
<dbReference type="InterPro" id="IPR001867">
    <property type="entry name" value="OmpR/PhoB-type_DNA-bd"/>
</dbReference>
<dbReference type="KEGG" id="pste:PSTEL_15595"/>
<dbReference type="SUPFAM" id="SSF46894">
    <property type="entry name" value="C-terminal effector domain of the bipartite response regulators"/>
    <property type="match status" value="1"/>
</dbReference>
<evidence type="ECO:0008006" key="12">
    <source>
        <dbReference type="Google" id="ProtNLM"/>
    </source>
</evidence>
<dbReference type="GO" id="GO:0032993">
    <property type="term" value="C:protein-DNA complex"/>
    <property type="evidence" value="ECO:0007669"/>
    <property type="project" value="TreeGrafter"/>
</dbReference>
<evidence type="ECO:0000259" key="8">
    <source>
        <dbReference type="PROSITE" id="PS50110"/>
    </source>
</evidence>
<comment type="caution">
    <text evidence="6">Lacks conserved residue(s) required for the propagation of feature annotation.</text>
</comment>
<organism evidence="10 11">
    <name type="scientific">Paenibacillus stellifer</name>
    <dbReference type="NCBI Taxonomy" id="169760"/>
    <lineage>
        <taxon>Bacteria</taxon>
        <taxon>Bacillati</taxon>
        <taxon>Bacillota</taxon>
        <taxon>Bacilli</taxon>
        <taxon>Bacillales</taxon>
        <taxon>Paenibacillaceae</taxon>
        <taxon>Paenibacillus</taxon>
    </lineage>
</organism>
<evidence type="ECO:0000256" key="4">
    <source>
        <dbReference type="ARBA" id="ARBA00023125"/>
    </source>
</evidence>
<dbReference type="Gene3D" id="1.10.10.10">
    <property type="entry name" value="Winged helix-like DNA-binding domain superfamily/Winged helix DNA-binding domain"/>
    <property type="match status" value="1"/>
</dbReference>
<dbReference type="GO" id="GO:0000156">
    <property type="term" value="F:phosphorelay response regulator activity"/>
    <property type="evidence" value="ECO:0007669"/>
    <property type="project" value="TreeGrafter"/>
</dbReference>
<accession>A0A089N6B8</accession>
<keyword evidence="2" id="KW-0902">Two-component regulatory system</keyword>
<evidence type="ECO:0000256" key="7">
    <source>
        <dbReference type="PROSITE-ProRule" id="PRU01091"/>
    </source>
</evidence>
<keyword evidence="4 7" id="KW-0238">DNA-binding</keyword>
<sequence length="227" mass="25225">MGKEISPETSLITQVLDDTGMHVLTCSQTEQLGEILKHGDASLLLVQLEDVPSWEGWRVVDTVREDGIRLPVLAVSGVRGGDAAAASLKSGANDYMTYPLHAGELAARIMNLLELAGIRSRKSVLKIGGLVLDRPRRSAVREGRNLQLTSKEFALLYYLAENCGEICTREMILRQVWGYHFHAGTNVVDVYIRHLRMKVDKGYRQKLIYTVRGAGYVIRAPETAPYS</sequence>
<evidence type="ECO:0000256" key="6">
    <source>
        <dbReference type="PROSITE-ProRule" id="PRU00169"/>
    </source>
</evidence>
<evidence type="ECO:0000313" key="11">
    <source>
        <dbReference type="Proteomes" id="UP000029507"/>
    </source>
</evidence>
<feature type="DNA-binding region" description="OmpR/PhoB-type" evidence="7">
    <location>
        <begin position="122"/>
        <end position="220"/>
    </location>
</feature>
<dbReference type="SUPFAM" id="SSF52172">
    <property type="entry name" value="CheY-like"/>
    <property type="match status" value="1"/>
</dbReference>
<dbReference type="CDD" id="cd00383">
    <property type="entry name" value="trans_reg_C"/>
    <property type="match status" value="1"/>
</dbReference>
<keyword evidence="1" id="KW-0597">Phosphoprotein</keyword>
<keyword evidence="3" id="KW-0805">Transcription regulation</keyword>
<dbReference type="GO" id="GO:0005829">
    <property type="term" value="C:cytosol"/>
    <property type="evidence" value="ECO:0007669"/>
    <property type="project" value="TreeGrafter"/>
</dbReference>